<dbReference type="GO" id="GO:0005524">
    <property type="term" value="F:ATP binding"/>
    <property type="evidence" value="ECO:0007669"/>
    <property type="project" value="UniProtKB-KW"/>
</dbReference>
<dbReference type="AlphaFoldDB" id="A0A816PWF2"/>
<proteinExistence type="predicted"/>
<dbReference type="GO" id="GO:0016787">
    <property type="term" value="F:hydrolase activity"/>
    <property type="evidence" value="ECO:0007669"/>
    <property type="project" value="UniProtKB-KW"/>
</dbReference>
<dbReference type="PANTHER" id="PTHR18934">
    <property type="entry name" value="ATP-DEPENDENT RNA HELICASE"/>
    <property type="match status" value="1"/>
</dbReference>
<dbReference type="SUPFAM" id="SSF52540">
    <property type="entry name" value="P-loop containing nucleoside triphosphate hydrolases"/>
    <property type="match status" value="1"/>
</dbReference>
<comment type="caution">
    <text evidence="9">The sequence shown here is derived from an EMBL/GenBank/DDBJ whole genome shotgun (WGS) entry which is preliminary data.</text>
</comment>
<dbReference type="GO" id="GO:0003723">
    <property type="term" value="F:RNA binding"/>
    <property type="evidence" value="ECO:0007669"/>
    <property type="project" value="TreeGrafter"/>
</dbReference>
<evidence type="ECO:0000259" key="6">
    <source>
        <dbReference type="PROSITE" id="PS51059"/>
    </source>
</evidence>
<name>A0A816PWF2_9BILA</name>
<dbReference type="SUPFAM" id="SSF56399">
    <property type="entry name" value="ADP-ribosylation"/>
    <property type="match status" value="1"/>
</dbReference>
<dbReference type="EC" id="2.4.2.-" evidence="5"/>
<dbReference type="PANTHER" id="PTHR18934:SF91">
    <property type="entry name" value="PRE-MRNA-SPLICING FACTOR ATP-DEPENDENT RNA HELICASE PRP16"/>
    <property type="match status" value="1"/>
</dbReference>
<evidence type="ECO:0000259" key="8">
    <source>
        <dbReference type="PROSITE" id="PS51194"/>
    </source>
</evidence>
<keyword evidence="5" id="KW-0328">Glycosyltransferase</keyword>
<accession>A0A816PWF2</accession>
<keyword evidence="5" id="KW-0520">NAD</keyword>
<protein>
    <recommendedName>
        <fullName evidence="5">Poly [ADP-ribose] polymerase</fullName>
        <shortName evidence="5">PARP</shortName>
        <ecNumber evidence="5">2.4.2.-</ecNumber>
    </recommendedName>
</protein>
<dbReference type="Pfam" id="PF00270">
    <property type="entry name" value="DEAD"/>
    <property type="match status" value="1"/>
</dbReference>
<evidence type="ECO:0000259" key="7">
    <source>
        <dbReference type="PROSITE" id="PS51192"/>
    </source>
</evidence>
<dbReference type="Pfam" id="PF00271">
    <property type="entry name" value="Helicase_C"/>
    <property type="match status" value="1"/>
</dbReference>
<dbReference type="Gene3D" id="3.90.228.10">
    <property type="match status" value="1"/>
</dbReference>
<dbReference type="Proteomes" id="UP000663856">
    <property type="component" value="Unassembled WGS sequence"/>
</dbReference>
<sequence>MNEIKATDYDNIEPIVAQVFLLSKIKQITNHLKAKYPLDDYFIAIPNIIIAEKDAVYCLSVTGVQAHHDEFKLVLKRIQTLSNVTQSAKVFYQNVLNRIVTSITQIMVKKVPFSHDWQSYTRIFQQLVENKIQDLIKVFDEYITRESKELTDHCITDVHFKSWAQLRILTNRYLQKNAFTSELEALKHIAFEEFIKQKISSQQLKFEKKPSKKSLEILNEFINKIKKEFKQNKQYTGCDLQQFKQILKLLQRTMLYYRCFLLQLPLYESAKELLDKIEKNNVVTVATSTGSGKSSLLPALLIAEDYVKVVVTQPRRLPCTSICRRVNETMLVNRSESKLAGWAVSGDQRDIDARIIYLTDGLLKKRLLNYKNFIKNLPDNNNKPTVFFLDEVHERSINIDLCIALFARLLTEKPEIRSKLKIIISSATLDPTVPKLFHQIPQLKVDEFAKPMLGTLCPVTKCERTNENILDLVQELCKKRQRYDQILCFVSSVSEVNQYCRLLEEISHGTISAFPLIQSQSATNQQRNIEKGSIFFSTTVAETSLTFPSLKYVIDTGKINIPVYDSTKKQTILMEMRAAESTIKQRLGRLGRTKPGEYYSLYDFKVEDQKYPKPQICQSDLVNTEFSLRKSLIKNGLDYLKQYLPDAPTSQTITSALFNLSSDYREKAQISSNDWVSIAKSLLNGYRENVFVSMKELQGKTHLFTRYSPPKQDVAVLDRQSTLSRSITSSPVSLILVRDIPEETKLKSDNILSTAQQIFSNIKIQLNNHSLSLEGSAGSVLDAELDILRQLVVEMKFTLKNTFELNKKDDHERMKRNLEGVSKMLSIFNPMKWRWAAQQQVEITVSNNTKNDECEVVIKGRDSQNKLATRETRMEVVAWIAVCKFDCRVEGGFVRDWIVGNYIARPKKDPSDWLEPGPNTKIPALNKDLVPSDLDCHLPSDKYFDIEKFLDNMHKYQIKCTVFREDWRYALLLDQIAKTGPFMMDLIEPHVALTHDRIDLDVSNLSLEKDYIKELGMRVDITHNPYAIELETIVDNIKNKRFQVLRPIDDFLQPRIDKMKSRGWTQLGQPMHVIPNPPPKYQVVIVPLPESTELYRTLVQTMKTYINNQVQVLSIKQIKNPLLEESYLAMKQLIAKQCKGENPNERELFHGTKGEAIDGILKDGFDDRYWGENFSKCKWGHGAYFADNPSVSHRYTEANPDDNTRVIYYNKVVLGNESILQVQNNDLMSAPKGYHSTHGQSPGQLDNDEYIVYRYGQALPYLRITYIG</sequence>
<feature type="domain" description="Helicase ATP-binding" evidence="7">
    <location>
        <begin position="274"/>
        <end position="447"/>
    </location>
</feature>
<dbReference type="SMART" id="SM00487">
    <property type="entry name" value="DEXDc"/>
    <property type="match status" value="1"/>
</dbReference>
<feature type="domain" description="PARP catalytic" evidence="6">
    <location>
        <begin position="1074"/>
        <end position="1268"/>
    </location>
</feature>
<feature type="domain" description="Helicase C-terminal" evidence="8">
    <location>
        <begin position="468"/>
        <end position="637"/>
    </location>
</feature>
<gene>
    <name evidence="9" type="ORF">WKI299_LOCUS10461</name>
</gene>
<evidence type="ECO:0000256" key="4">
    <source>
        <dbReference type="ARBA" id="ARBA00022840"/>
    </source>
</evidence>
<organism evidence="9 10">
    <name type="scientific">Rotaria magnacalcarata</name>
    <dbReference type="NCBI Taxonomy" id="392030"/>
    <lineage>
        <taxon>Eukaryota</taxon>
        <taxon>Metazoa</taxon>
        <taxon>Spiralia</taxon>
        <taxon>Gnathifera</taxon>
        <taxon>Rotifera</taxon>
        <taxon>Eurotatoria</taxon>
        <taxon>Bdelloidea</taxon>
        <taxon>Philodinida</taxon>
        <taxon>Philodinidae</taxon>
        <taxon>Rotaria</taxon>
    </lineage>
</organism>
<dbReference type="InterPro" id="IPR027417">
    <property type="entry name" value="P-loop_NTPase"/>
</dbReference>
<dbReference type="PROSITE" id="PS51192">
    <property type="entry name" value="HELICASE_ATP_BIND_1"/>
    <property type="match status" value="1"/>
</dbReference>
<dbReference type="InterPro" id="IPR001650">
    <property type="entry name" value="Helicase_C-like"/>
</dbReference>
<dbReference type="Gene3D" id="3.40.50.300">
    <property type="entry name" value="P-loop containing nucleotide triphosphate hydrolases"/>
    <property type="match status" value="2"/>
</dbReference>
<evidence type="ECO:0000256" key="1">
    <source>
        <dbReference type="ARBA" id="ARBA00022741"/>
    </source>
</evidence>
<keyword evidence="3" id="KW-0347">Helicase</keyword>
<dbReference type="InterPro" id="IPR011545">
    <property type="entry name" value="DEAD/DEAH_box_helicase_dom"/>
</dbReference>
<dbReference type="CDD" id="cd17917">
    <property type="entry name" value="DEXHc_RHA-like"/>
    <property type="match status" value="1"/>
</dbReference>
<dbReference type="PROSITE" id="PS51194">
    <property type="entry name" value="HELICASE_CTER"/>
    <property type="match status" value="1"/>
</dbReference>
<dbReference type="GO" id="GO:0003950">
    <property type="term" value="F:NAD+ poly-ADP-ribosyltransferase activity"/>
    <property type="evidence" value="ECO:0007669"/>
    <property type="project" value="UniProtKB-UniRule"/>
</dbReference>
<evidence type="ECO:0000313" key="10">
    <source>
        <dbReference type="Proteomes" id="UP000663856"/>
    </source>
</evidence>
<keyword evidence="4" id="KW-0067">ATP-binding</keyword>
<dbReference type="Pfam" id="PF00644">
    <property type="entry name" value="PARP"/>
    <property type="match status" value="1"/>
</dbReference>
<evidence type="ECO:0000256" key="3">
    <source>
        <dbReference type="ARBA" id="ARBA00022806"/>
    </source>
</evidence>
<keyword evidence="1" id="KW-0547">Nucleotide-binding</keyword>
<keyword evidence="5" id="KW-0808">Transferase</keyword>
<dbReference type="PROSITE" id="PS51059">
    <property type="entry name" value="PARP_CATALYTIC"/>
    <property type="match status" value="1"/>
</dbReference>
<keyword evidence="2" id="KW-0378">Hydrolase</keyword>
<dbReference type="InterPro" id="IPR012317">
    <property type="entry name" value="Poly(ADP-ribose)pol_cat_dom"/>
</dbReference>
<dbReference type="InterPro" id="IPR014001">
    <property type="entry name" value="Helicase_ATP-bd"/>
</dbReference>
<evidence type="ECO:0000256" key="2">
    <source>
        <dbReference type="ARBA" id="ARBA00022801"/>
    </source>
</evidence>
<evidence type="ECO:0000313" key="9">
    <source>
        <dbReference type="EMBL" id="CAF2052630.1"/>
    </source>
</evidence>
<dbReference type="EMBL" id="CAJNRF010003642">
    <property type="protein sequence ID" value="CAF2052630.1"/>
    <property type="molecule type" value="Genomic_DNA"/>
</dbReference>
<reference evidence="9" key="1">
    <citation type="submission" date="2021-02" db="EMBL/GenBank/DDBJ databases">
        <authorList>
            <person name="Nowell W R."/>
        </authorList>
    </citation>
    <scope>NUCLEOTIDE SEQUENCE</scope>
</reference>
<dbReference type="GO" id="GO:0004386">
    <property type="term" value="F:helicase activity"/>
    <property type="evidence" value="ECO:0007669"/>
    <property type="project" value="UniProtKB-KW"/>
</dbReference>
<evidence type="ECO:0000256" key="5">
    <source>
        <dbReference type="RuleBase" id="RU362114"/>
    </source>
</evidence>